<dbReference type="GO" id="GO:0003700">
    <property type="term" value="F:DNA-binding transcription factor activity"/>
    <property type="evidence" value="ECO:0007669"/>
    <property type="project" value="InterPro"/>
</dbReference>
<dbReference type="CDD" id="cd07377">
    <property type="entry name" value="WHTH_GntR"/>
    <property type="match status" value="1"/>
</dbReference>
<dbReference type="SMART" id="SM00895">
    <property type="entry name" value="FCD"/>
    <property type="match status" value="1"/>
</dbReference>
<dbReference type="Pfam" id="PF07729">
    <property type="entry name" value="FCD"/>
    <property type="match status" value="1"/>
</dbReference>
<dbReference type="RefSeq" id="WP_220228030.1">
    <property type="nucleotide sequence ID" value="NZ_JAICBX010000002.1"/>
</dbReference>
<feature type="region of interest" description="Disordered" evidence="4">
    <location>
        <begin position="1"/>
        <end position="23"/>
    </location>
</feature>
<dbReference type="InterPro" id="IPR011711">
    <property type="entry name" value="GntR_C"/>
</dbReference>
<keyword evidence="1" id="KW-0805">Transcription regulation</keyword>
<dbReference type="AlphaFoldDB" id="A0AAE3D0S7"/>
<dbReference type="Gene3D" id="1.10.10.10">
    <property type="entry name" value="Winged helix-like DNA-binding domain superfamily/Winged helix DNA-binding domain"/>
    <property type="match status" value="1"/>
</dbReference>
<dbReference type="InterPro" id="IPR000524">
    <property type="entry name" value="Tscrpt_reg_HTH_GntR"/>
</dbReference>
<dbReference type="EMBL" id="JAICBX010000002">
    <property type="protein sequence ID" value="MBW8637312.1"/>
    <property type="molecule type" value="Genomic_DNA"/>
</dbReference>
<dbReference type="InterPro" id="IPR036390">
    <property type="entry name" value="WH_DNA-bd_sf"/>
</dbReference>
<dbReference type="Proteomes" id="UP001196509">
    <property type="component" value="Unassembled WGS sequence"/>
</dbReference>
<dbReference type="PANTHER" id="PTHR43537:SF24">
    <property type="entry name" value="GLUCONATE OPERON TRANSCRIPTIONAL REPRESSOR"/>
    <property type="match status" value="1"/>
</dbReference>
<evidence type="ECO:0000259" key="5">
    <source>
        <dbReference type="PROSITE" id="PS50949"/>
    </source>
</evidence>
<reference evidence="6" key="1">
    <citation type="submission" date="2021-08" db="EMBL/GenBank/DDBJ databases">
        <title>Hoeflea bacterium WL0058 sp. nov., isolated from the sediment.</title>
        <authorList>
            <person name="Wang L."/>
            <person name="Zhang D."/>
        </authorList>
    </citation>
    <scope>NUCLEOTIDE SEQUENCE</scope>
    <source>
        <strain evidence="6">WL0058</strain>
    </source>
</reference>
<dbReference type="PRINTS" id="PR00033">
    <property type="entry name" value="HTHASNC"/>
</dbReference>
<evidence type="ECO:0000313" key="7">
    <source>
        <dbReference type="Proteomes" id="UP001196509"/>
    </source>
</evidence>
<proteinExistence type="predicted"/>
<gene>
    <name evidence="6" type="ORF">K1W69_08940</name>
</gene>
<evidence type="ECO:0000256" key="4">
    <source>
        <dbReference type="SAM" id="MobiDB-lite"/>
    </source>
</evidence>
<dbReference type="SUPFAM" id="SSF48008">
    <property type="entry name" value="GntR ligand-binding domain-like"/>
    <property type="match status" value="1"/>
</dbReference>
<accession>A0AAE3D0S7</accession>
<dbReference type="GO" id="GO:0043565">
    <property type="term" value="F:sequence-specific DNA binding"/>
    <property type="evidence" value="ECO:0007669"/>
    <property type="project" value="InterPro"/>
</dbReference>
<feature type="domain" description="HTH gntR-type" evidence="5">
    <location>
        <begin position="27"/>
        <end position="94"/>
    </location>
</feature>
<keyword evidence="3" id="KW-0804">Transcription</keyword>
<evidence type="ECO:0000256" key="3">
    <source>
        <dbReference type="ARBA" id="ARBA00023163"/>
    </source>
</evidence>
<keyword evidence="7" id="KW-1185">Reference proteome</keyword>
<organism evidence="6 7">
    <name type="scientific">Flavimaribacter sediminis</name>
    <dbReference type="NCBI Taxonomy" id="2865987"/>
    <lineage>
        <taxon>Bacteria</taxon>
        <taxon>Pseudomonadati</taxon>
        <taxon>Pseudomonadota</taxon>
        <taxon>Alphaproteobacteria</taxon>
        <taxon>Hyphomicrobiales</taxon>
        <taxon>Rhizobiaceae</taxon>
        <taxon>Flavimaribacter</taxon>
    </lineage>
</organism>
<evidence type="ECO:0000256" key="2">
    <source>
        <dbReference type="ARBA" id="ARBA00023125"/>
    </source>
</evidence>
<dbReference type="InterPro" id="IPR008920">
    <property type="entry name" value="TF_FadR/GntR_C"/>
</dbReference>
<dbReference type="SMART" id="SM00345">
    <property type="entry name" value="HTH_GNTR"/>
    <property type="match status" value="1"/>
</dbReference>
<name>A0AAE3D0S7_9HYPH</name>
<protein>
    <submittedName>
        <fullName evidence="6">GntR family transcriptional regulator</fullName>
    </submittedName>
</protein>
<dbReference type="Gene3D" id="1.20.120.530">
    <property type="entry name" value="GntR ligand-binding domain-like"/>
    <property type="match status" value="1"/>
</dbReference>
<keyword evidence="2" id="KW-0238">DNA-binding</keyword>
<evidence type="ECO:0000256" key="1">
    <source>
        <dbReference type="ARBA" id="ARBA00023015"/>
    </source>
</evidence>
<dbReference type="PANTHER" id="PTHR43537">
    <property type="entry name" value="TRANSCRIPTIONAL REGULATOR, GNTR FAMILY"/>
    <property type="match status" value="1"/>
</dbReference>
<evidence type="ECO:0000313" key="6">
    <source>
        <dbReference type="EMBL" id="MBW8637312.1"/>
    </source>
</evidence>
<dbReference type="InterPro" id="IPR000485">
    <property type="entry name" value="AsnC-type_HTH_dom"/>
</dbReference>
<dbReference type="Pfam" id="PF00392">
    <property type="entry name" value="GntR"/>
    <property type="match status" value="1"/>
</dbReference>
<dbReference type="SUPFAM" id="SSF46785">
    <property type="entry name" value="Winged helix' DNA-binding domain"/>
    <property type="match status" value="1"/>
</dbReference>
<dbReference type="PROSITE" id="PS50949">
    <property type="entry name" value="HTH_GNTR"/>
    <property type="match status" value="1"/>
</dbReference>
<dbReference type="InterPro" id="IPR036388">
    <property type="entry name" value="WH-like_DNA-bd_sf"/>
</dbReference>
<comment type="caution">
    <text evidence="6">The sequence shown here is derived from an EMBL/GenBank/DDBJ whole genome shotgun (WGS) entry which is preliminary data.</text>
</comment>
<sequence>MVGDDSQCEVKRDMTGQGKNRTLATHRTKAEAVYTFLREEILSGALEPGQRLTLAALSERLGTSMVPVREALMRLEREGLVEATPYRDIRVASMSIADMVELFGVRATLEGYAIRLAVQNEGQLIADHLEQINRSFERAAEEKDFSEVNNLNWEFHRFILDRAHNFHLRRFLEDIWSKCVRYRAGFRLIPGRDLSAVVEHDEIISAIRQGTLDDVEKACRSHIEKAGLEMKSYLEAEEQKAQAR</sequence>